<dbReference type="EMBL" id="AP028913">
    <property type="protein sequence ID" value="BES94851.1"/>
    <property type="molecule type" value="Genomic_DNA"/>
</dbReference>
<protein>
    <submittedName>
        <fullName evidence="1">Uncharacterized protein</fullName>
    </submittedName>
</protein>
<evidence type="ECO:0000313" key="1">
    <source>
        <dbReference type="EMBL" id="BES94851.1"/>
    </source>
</evidence>
<proteinExistence type="predicted"/>
<dbReference type="Proteomes" id="UP001307889">
    <property type="component" value="Chromosome 5"/>
</dbReference>
<accession>A0ABN7ARL2</accession>
<gene>
    <name evidence="1" type="ORF">NTJ_07660</name>
</gene>
<sequence length="145" mass="16642">MDCRCSCSKECAGGTRGEGLIDPANVQFLSLYIENLPRSPHHGSLNHREALDKMSRSNFDKWSALLVRRAWPAISMMNLQNEIHFMQGWPKSHVLGGGNARFLQRFDRSVQLFYDEVPFIRIVGLLPYSEFKGLTLYIIQDAYTF</sequence>
<evidence type="ECO:0000313" key="2">
    <source>
        <dbReference type="Proteomes" id="UP001307889"/>
    </source>
</evidence>
<organism evidence="1 2">
    <name type="scientific">Nesidiocoris tenuis</name>
    <dbReference type="NCBI Taxonomy" id="355587"/>
    <lineage>
        <taxon>Eukaryota</taxon>
        <taxon>Metazoa</taxon>
        <taxon>Ecdysozoa</taxon>
        <taxon>Arthropoda</taxon>
        <taxon>Hexapoda</taxon>
        <taxon>Insecta</taxon>
        <taxon>Pterygota</taxon>
        <taxon>Neoptera</taxon>
        <taxon>Paraneoptera</taxon>
        <taxon>Hemiptera</taxon>
        <taxon>Heteroptera</taxon>
        <taxon>Panheteroptera</taxon>
        <taxon>Cimicomorpha</taxon>
        <taxon>Miridae</taxon>
        <taxon>Dicyphina</taxon>
        <taxon>Nesidiocoris</taxon>
    </lineage>
</organism>
<keyword evidence="2" id="KW-1185">Reference proteome</keyword>
<name>A0ABN7ARL2_9HEMI</name>
<reference evidence="1 2" key="1">
    <citation type="submission" date="2023-09" db="EMBL/GenBank/DDBJ databases">
        <title>Nesidiocoris tenuis whole genome shotgun sequence.</title>
        <authorList>
            <person name="Shibata T."/>
            <person name="Shimoda M."/>
            <person name="Kobayashi T."/>
            <person name="Uehara T."/>
        </authorList>
    </citation>
    <scope>NUCLEOTIDE SEQUENCE [LARGE SCALE GENOMIC DNA]</scope>
    <source>
        <strain evidence="1 2">Japan</strain>
    </source>
</reference>